<gene>
    <name evidence="2" type="ORF">LAUMK136_05363</name>
</gene>
<reference evidence="2 3" key="1">
    <citation type="submission" date="2018-09" db="EMBL/GenBank/DDBJ databases">
        <authorList>
            <person name="Tagini F."/>
        </authorList>
    </citation>
    <scope>NUCLEOTIDE SEQUENCE [LARGE SCALE GENOMIC DNA]</scope>
    <source>
        <strain evidence="2 3">MK136</strain>
    </source>
</reference>
<evidence type="ECO:0000313" key="2">
    <source>
        <dbReference type="EMBL" id="VBA43957.1"/>
    </source>
</evidence>
<dbReference type="Pfam" id="PF24623">
    <property type="entry name" value="Phage_zn_bind_8"/>
    <property type="match status" value="1"/>
</dbReference>
<dbReference type="EMBL" id="UPHP01000143">
    <property type="protein sequence ID" value="VBA43957.1"/>
    <property type="molecule type" value="Genomic_DNA"/>
</dbReference>
<sequence>MKRGKAIWAAYGDTGALEVACPNCSADQGHWCTKPDGRVSRVPCVSRAAAASLTVAHTDKYRDFSEPRHPPTGH</sequence>
<dbReference type="RefSeq" id="WP_425294055.1">
    <property type="nucleotide sequence ID" value="NZ_UPHP01000143.1"/>
</dbReference>
<keyword evidence="3" id="KW-1185">Reference proteome</keyword>
<evidence type="ECO:0000313" key="3">
    <source>
        <dbReference type="Proteomes" id="UP000273307"/>
    </source>
</evidence>
<feature type="domain" description="DNA-binding phage zinc finger" evidence="1">
    <location>
        <begin position="10"/>
        <end position="56"/>
    </location>
</feature>
<evidence type="ECO:0000259" key="1">
    <source>
        <dbReference type="Pfam" id="PF24623"/>
    </source>
</evidence>
<name>A0A498QEX3_9MYCO</name>
<dbReference type="InterPro" id="IPR056911">
    <property type="entry name" value="Phage_Znf_bind_put"/>
</dbReference>
<dbReference type="Proteomes" id="UP000273307">
    <property type="component" value="Unassembled WGS sequence"/>
</dbReference>
<proteinExistence type="predicted"/>
<protein>
    <recommendedName>
        <fullName evidence="1">DNA-binding phage zinc finger domain-containing protein</fullName>
    </recommendedName>
</protein>
<accession>A0A498QEX3</accession>
<dbReference type="AlphaFoldDB" id="A0A498QEX3"/>
<organism evidence="2 3">
    <name type="scientific">Mycobacterium attenuatum</name>
    <dbReference type="NCBI Taxonomy" id="2341086"/>
    <lineage>
        <taxon>Bacteria</taxon>
        <taxon>Bacillati</taxon>
        <taxon>Actinomycetota</taxon>
        <taxon>Actinomycetes</taxon>
        <taxon>Mycobacteriales</taxon>
        <taxon>Mycobacteriaceae</taxon>
        <taxon>Mycobacterium</taxon>
    </lineage>
</organism>